<evidence type="ECO:0000313" key="1">
    <source>
        <dbReference type="EMBL" id="TGU72409.1"/>
    </source>
</evidence>
<dbReference type="AlphaFoldDB" id="A0A4S1CFW9"/>
<keyword evidence="2" id="KW-1185">Reference proteome</keyword>
<evidence type="ECO:0008006" key="3">
    <source>
        <dbReference type="Google" id="ProtNLM"/>
    </source>
</evidence>
<name>A0A4S1CFW9_9BACT</name>
<dbReference type="RefSeq" id="WP_135869888.1">
    <property type="nucleotide sequence ID" value="NZ_SRSC01000002.1"/>
</dbReference>
<dbReference type="PROSITE" id="PS51257">
    <property type="entry name" value="PROKAR_LIPOPROTEIN"/>
    <property type="match status" value="1"/>
</dbReference>
<organism evidence="1 2">
    <name type="scientific">Geomonas terrae</name>
    <dbReference type="NCBI Taxonomy" id="2562681"/>
    <lineage>
        <taxon>Bacteria</taxon>
        <taxon>Pseudomonadati</taxon>
        <taxon>Thermodesulfobacteriota</taxon>
        <taxon>Desulfuromonadia</taxon>
        <taxon>Geobacterales</taxon>
        <taxon>Geobacteraceae</taxon>
        <taxon>Geomonas</taxon>
    </lineage>
</organism>
<proteinExistence type="predicted"/>
<reference evidence="1 2" key="1">
    <citation type="submission" date="2019-04" db="EMBL/GenBank/DDBJ databases">
        <title>Geobacter oryzae sp. nov., ferric-reducing bacteria isolated from paddy soil.</title>
        <authorList>
            <person name="Xu Z."/>
            <person name="Masuda Y."/>
            <person name="Itoh H."/>
            <person name="Senoo K."/>
        </authorList>
    </citation>
    <scope>NUCLEOTIDE SEQUENCE [LARGE SCALE GENOMIC DNA]</scope>
    <source>
        <strain evidence="1 2">Red111</strain>
    </source>
</reference>
<gene>
    <name evidence="1" type="ORF">E4633_08860</name>
</gene>
<comment type="caution">
    <text evidence="1">The sequence shown here is derived from an EMBL/GenBank/DDBJ whole genome shotgun (WGS) entry which is preliminary data.</text>
</comment>
<accession>A0A4S1CFW9</accession>
<evidence type="ECO:0000313" key="2">
    <source>
        <dbReference type="Proteomes" id="UP000306416"/>
    </source>
</evidence>
<sequence length="229" mass="25541">MFFSRFLVGVLAFGTIFMSGCTITTTLPTISDDLKPQARLEGKAHLLPIRDNSQTGTTDGKYATESGYAETRYMSTNRAADVLQESTAKCLTQAGMTVTQGANIPEDADYVLVSDFRRLYIGTSHPLWLYNVALAATTRIISSSETPWSAITIGSMFQDRKTQAKTPLIFSGEENSLHHFTKRGGAERSFRLVQENYCGWLQKKIAEFKTNPQLSKENNEKELQAFKTK</sequence>
<dbReference type="Proteomes" id="UP000306416">
    <property type="component" value="Unassembled WGS sequence"/>
</dbReference>
<protein>
    <recommendedName>
        <fullName evidence="3">Lipoprotein</fullName>
    </recommendedName>
</protein>
<dbReference type="EMBL" id="SRSC01000002">
    <property type="protein sequence ID" value="TGU72409.1"/>
    <property type="molecule type" value="Genomic_DNA"/>
</dbReference>